<proteinExistence type="inferred from homology"/>
<keyword evidence="6 9" id="KW-1133">Transmembrane helix</keyword>
<feature type="domain" description="Tripartite ATP-independent periplasmic transporters DctQ component" evidence="10">
    <location>
        <begin position="21"/>
        <end position="147"/>
    </location>
</feature>
<dbReference type="AlphaFoldDB" id="A0A0M9GPN8"/>
<evidence type="ECO:0000313" key="11">
    <source>
        <dbReference type="EMBL" id="KPB02907.1"/>
    </source>
</evidence>
<dbReference type="GO" id="GO:0022857">
    <property type="term" value="F:transmembrane transporter activity"/>
    <property type="evidence" value="ECO:0007669"/>
    <property type="project" value="UniProtKB-UniRule"/>
</dbReference>
<dbReference type="PANTHER" id="PTHR35011">
    <property type="entry name" value="2,3-DIKETO-L-GULONATE TRAP TRANSPORTER SMALL PERMEASE PROTEIN YIAM"/>
    <property type="match status" value="1"/>
</dbReference>
<comment type="caution">
    <text evidence="9">Lacks conserved residue(s) required for the propagation of feature annotation.</text>
</comment>
<evidence type="ECO:0000256" key="3">
    <source>
        <dbReference type="ARBA" id="ARBA00022475"/>
    </source>
</evidence>
<dbReference type="PANTHER" id="PTHR35011:SF2">
    <property type="entry name" value="2,3-DIKETO-L-GULONATE TRAP TRANSPORTER SMALL PERMEASE PROTEIN YIAM"/>
    <property type="match status" value="1"/>
</dbReference>
<dbReference type="GO" id="GO:0015740">
    <property type="term" value="P:C4-dicarboxylate transport"/>
    <property type="evidence" value="ECO:0007669"/>
    <property type="project" value="TreeGrafter"/>
</dbReference>
<evidence type="ECO:0000256" key="2">
    <source>
        <dbReference type="ARBA" id="ARBA00022448"/>
    </source>
</evidence>
<evidence type="ECO:0000256" key="6">
    <source>
        <dbReference type="ARBA" id="ARBA00022989"/>
    </source>
</evidence>
<dbReference type="Proteomes" id="UP000038011">
    <property type="component" value="Unassembled WGS sequence"/>
</dbReference>
<dbReference type="STRING" id="1514904.SU32_01155"/>
<reference evidence="11 12" key="1">
    <citation type="submission" date="2015-01" db="EMBL/GenBank/DDBJ databases">
        <title>Ahrensia donghaiensis sp. nov., a novel dimethylsulphoniopropionate-cleavage bacterium isolated from seawater and emended descriptions of the genus Ahrensia and Ahrensia kielensis.</title>
        <authorList>
            <person name="Liu J."/>
        </authorList>
    </citation>
    <scope>NUCLEOTIDE SEQUENCE [LARGE SCALE GENOMIC DNA]</scope>
    <source>
        <strain evidence="11 12">LZD062</strain>
    </source>
</reference>
<evidence type="ECO:0000256" key="8">
    <source>
        <dbReference type="ARBA" id="ARBA00038436"/>
    </source>
</evidence>
<feature type="transmembrane region" description="Helical" evidence="9">
    <location>
        <begin position="44"/>
        <end position="62"/>
    </location>
</feature>
<dbReference type="EMBL" id="JXMU01000001">
    <property type="protein sequence ID" value="KPB02907.1"/>
    <property type="molecule type" value="Genomic_DNA"/>
</dbReference>
<protein>
    <recommendedName>
        <fullName evidence="9">TRAP transporter small permease protein</fullName>
    </recommendedName>
</protein>
<sequence>MMSRILGGALLCIGGAGLLGLMVVSVGDAIMRTFGAPFIGAHEISQTFLAICVAIAVPVSIYRGKAVSIDGVVGFLPPAAARILTICGELLAAGFCALLAFNMVQAGFDARDFAEQTALLRIPYFYMYQDLSAGFALSALAFIARAWISYKAESAL</sequence>
<evidence type="ECO:0000256" key="4">
    <source>
        <dbReference type="ARBA" id="ARBA00022519"/>
    </source>
</evidence>
<name>A0A0M9GPN8_9HYPH</name>
<comment type="caution">
    <text evidence="11">The sequence shown here is derived from an EMBL/GenBank/DDBJ whole genome shotgun (WGS) entry which is preliminary data.</text>
</comment>
<evidence type="ECO:0000313" key="12">
    <source>
        <dbReference type="Proteomes" id="UP000038011"/>
    </source>
</evidence>
<evidence type="ECO:0000256" key="1">
    <source>
        <dbReference type="ARBA" id="ARBA00004429"/>
    </source>
</evidence>
<keyword evidence="5 9" id="KW-0812">Transmembrane</keyword>
<dbReference type="InterPro" id="IPR055348">
    <property type="entry name" value="DctQ"/>
</dbReference>
<evidence type="ECO:0000256" key="5">
    <source>
        <dbReference type="ARBA" id="ARBA00022692"/>
    </source>
</evidence>
<comment type="subunit">
    <text evidence="9">The complex comprises the extracytoplasmic solute receptor protein and the two transmembrane proteins.</text>
</comment>
<keyword evidence="2 9" id="KW-0813">Transport</keyword>
<keyword evidence="3" id="KW-1003">Cell membrane</keyword>
<feature type="transmembrane region" description="Helical" evidence="9">
    <location>
        <begin position="83"/>
        <end position="104"/>
    </location>
</feature>
<organism evidence="11 12">
    <name type="scientific">Ahrensia marina</name>
    <dbReference type="NCBI Taxonomy" id="1514904"/>
    <lineage>
        <taxon>Bacteria</taxon>
        <taxon>Pseudomonadati</taxon>
        <taxon>Pseudomonadota</taxon>
        <taxon>Alphaproteobacteria</taxon>
        <taxon>Hyphomicrobiales</taxon>
        <taxon>Ahrensiaceae</taxon>
        <taxon>Ahrensia</taxon>
    </lineage>
</organism>
<keyword evidence="7 9" id="KW-0472">Membrane</keyword>
<dbReference type="GO" id="GO:0005886">
    <property type="term" value="C:plasma membrane"/>
    <property type="evidence" value="ECO:0007669"/>
    <property type="project" value="UniProtKB-SubCell"/>
</dbReference>
<keyword evidence="12" id="KW-1185">Reference proteome</keyword>
<evidence type="ECO:0000256" key="7">
    <source>
        <dbReference type="ARBA" id="ARBA00023136"/>
    </source>
</evidence>
<feature type="transmembrane region" description="Helical" evidence="9">
    <location>
        <begin position="124"/>
        <end position="148"/>
    </location>
</feature>
<comment type="similarity">
    <text evidence="8 9">Belongs to the TRAP transporter small permease family.</text>
</comment>
<dbReference type="Pfam" id="PF04290">
    <property type="entry name" value="DctQ"/>
    <property type="match status" value="1"/>
</dbReference>
<evidence type="ECO:0000259" key="10">
    <source>
        <dbReference type="Pfam" id="PF04290"/>
    </source>
</evidence>
<evidence type="ECO:0000256" key="9">
    <source>
        <dbReference type="RuleBase" id="RU369079"/>
    </source>
</evidence>
<comment type="function">
    <text evidence="9">Part of the tripartite ATP-independent periplasmic (TRAP) transport system.</text>
</comment>
<dbReference type="PATRIC" id="fig|1514904.3.peg.239"/>
<keyword evidence="4 9" id="KW-0997">Cell inner membrane</keyword>
<dbReference type="RefSeq" id="WP_053997475.1">
    <property type="nucleotide sequence ID" value="NZ_JXMU01000001.1"/>
</dbReference>
<gene>
    <name evidence="11" type="ORF">SU32_01155</name>
</gene>
<comment type="subcellular location">
    <subcellularLocation>
        <location evidence="1 9">Cell inner membrane</location>
        <topology evidence="1 9">Multi-pass membrane protein</topology>
    </subcellularLocation>
</comment>
<accession>A0A0M9GPN8</accession>
<dbReference type="InterPro" id="IPR007387">
    <property type="entry name" value="TRAP_DctQ"/>
</dbReference>